<protein>
    <recommendedName>
        <fullName evidence="4">DUF4403 family protein</fullName>
    </recommendedName>
</protein>
<evidence type="ECO:0000313" key="2">
    <source>
        <dbReference type="EMBL" id="MBP3984562.1"/>
    </source>
</evidence>
<feature type="chain" id="PRO_5037887856" description="DUF4403 family protein" evidence="1">
    <location>
        <begin position="35"/>
        <end position="291"/>
    </location>
</feature>
<evidence type="ECO:0008006" key="4">
    <source>
        <dbReference type="Google" id="ProtNLM"/>
    </source>
</evidence>
<sequence length="291" mass="30329">MGSNTENAAMTGFLKALLASAALLSFAATAPAQALPAPGSSLPVQVAVEGNVATAIVGSAEAPLAEVFVTFDQPQNLSAASLGLSARLFDPLDAVLQARLPDPQLNVLQSGLPLLLTIEPPVAGGLRFRTARVEVHTHALVYSVGSSLRLFKAPLGGNFFDITDEIAPGSVRARGTTNGFSQFLVLADLRQSSDVIAAKIDALRQRIDTLPLSEQPPFRARLADVQTALANADYPAAIAATDWISDRALKRAGTWLTDAWIAGGADNQAGGLIAGAATLKFSIAYLRDFGQ</sequence>
<proteinExistence type="predicted"/>
<reference evidence="2" key="1">
    <citation type="journal article" date="2016" name="Int. J. Syst. Evol. Microbiol.">
        <title>Pseudoxanthomonas helianthi sp. nov., isolated from roots of Jerusalem artichoke (Helianthus tuberosus).</title>
        <authorList>
            <person name="Kittiwongwattana C."/>
            <person name="Thawai C."/>
        </authorList>
    </citation>
    <scope>NUCLEOTIDE SEQUENCE</scope>
    <source>
        <strain evidence="2">110414</strain>
    </source>
</reference>
<dbReference type="AlphaFoldDB" id="A0A940X3L8"/>
<organism evidence="2 3">
    <name type="scientific">Pseudoxanthomonas helianthi</name>
    <dbReference type="NCBI Taxonomy" id="1453541"/>
    <lineage>
        <taxon>Bacteria</taxon>
        <taxon>Pseudomonadati</taxon>
        <taxon>Pseudomonadota</taxon>
        <taxon>Gammaproteobacteria</taxon>
        <taxon>Lysobacterales</taxon>
        <taxon>Lysobacteraceae</taxon>
        <taxon>Pseudoxanthomonas</taxon>
    </lineage>
</organism>
<keyword evidence="1" id="KW-0732">Signal</keyword>
<gene>
    <name evidence="2" type="ORF">J5837_09045</name>
</gene>
<reference evidence="2" key="2">
    <citation type="submission" date="2021-03" db="EMBL/GenBank/DDBJ databases">
        <authorList>
            <person name="Cao W."/>
        </authorList>
    </citation>
    <scope>NUCLEOTIDE SEQUENCE</scope>
    <source>
        <strain evidence="2">110414</strain>
    </source>
</reference>
<dbReference type="InterPro" id="IPR046511">
    <property type="entry name" value="DUF6689"/>
</dbReference>
<name>A0A940X3L8_9GAMM</name>
<dbReference type="RefSeq" id="WP_210536434.1">
    <property type="nucleotide sequence ID" value="NZ_JAGKTC010000002.1"/>
</dbReference>
<comment type="caution">
    <text evidence="2">The sequence shown here is derived from an EMBL/GenBank/DDBJ whole genome shotgun (WGS) entry which is preliminary data.</text>
</comment>
<feature type="signal peptide" evidence="1">
    <location>
        <begin position="1"/>
        <end position="34"/>
    </location>
</feature>
<dbReference type="Proteomes" id="UP000673447">
    <property type="component" value="Unassembled WGS sequence"/>
</dbReference>
<accession>A0A940X3L8</accession>
<dbReference type="Pfam" id="PF20396">
    <property type="entry name" value="DUF6689"/>
    <property type="match status" value="1"/>
</dbReference>
<keyword evidence="3" id="KW-1185">Reference proteome</keyword>
<dbReference type="EMBL" id="JAGKTC010000002">
    <property type="protein sequence ID" value="MBP3984562.1"/>
    <property type="molecule type" value="Genomic_DNA"/>
</dbReference>
<evidence type="ECO:0000256" key="1">
    <source>
        <dbReference type="SAM" id="SignalP"/>
    </source>
</evidence>
<evidence type="ECO:0000313" key="3">
    <source>
        <dbReference type="Proteomes" id="UP000673447"/>
    </source>
</evidence>